<dbReference type="SUPFAM" id="SSF158745">
    <property type="entry name" value="LanC-like"/>
    <property type="match status" value="1"/>
</dbReference>
<sequence>MQQPDLKDSTDLPDTGPSASNKRSTHGGVNYSCYLEQQGIPFSYKPPYIWSGNPDENPAWLIHVSVVRQQFQDLIEPVIDYLRSGLISFAIPIDADHHSAILDGRKGFNLTGKAINLRVCKDDEALVIVKRLITLTRYFNGPAIPCAYALSSCLAVSYGTLFPEPQAFPEKQAIFYDSFYADVLRQTLSSAGKAWPFRSIKPIKSQKQPHLLKWQYIPVTPLKSEPKGNVIKALKVNVVYNMQWCILKQGRLSQSFDNTARDQKDRLKWQMHVHRLLEPKSVLPKVIEYFELHGDGFLAMEYLEAMSLSEKAVCLSEGTIWRFMSVDRKRELIDHALQVVRTLSAFHEAGIVHRDVTPANFLVNGENKVYAIDIELSCDIRSGQPAPPFTLGTPGYLSPEQYQGYAPSFKDDIYGLGALLINLFTGILPNKFNTGSTTILAEALGYFIESGSLVTMIASCVHPDPQLRPDINDIECALSIYDALLLTGTQAPEHMHDGPFTYEQSYEIISGACHTLIDQLVPDKANSRGYTINSGKTGCITQWIGSATLPNDLAAITTILTCAKTLGFSIPNLDRLITPFNNYPFSRRTNAEERTEETDDPCLAIVLRRLKGTLLKESVSKFGDEIFVAGSIHNETLSITGGLTGTGLAILACTNDTGTVLYNRQLAGIIKTLMEKQQPDGSWLTATDPANRKPLKVTGFMHGVAGITYCLLEYYSRFKSPDLSACIMAALEWLEGQRILQHGKRFWPVCHGNTTVDPWLEHGFSGIALTFIKAYEVLGISEYRQIASEVLGYHPVDITSNYFSFGNGLSGLGEIYLEAFKIFKAPEWKTRADTIAAVLLRSSYRDDEGTAFWLDGTQLQPIPDFWTGNSGIIHFLLRCTAPDKIDFPFHLIH</sequence>
<evidence type="ECO:0000313" key="9">
    <source>
        <dbReference type="Proteomes" id="UP001589828"/>
    </source>
</evidence>
<evidence type="ECO:0000256" key="2">
    <source>
        <dbReference type="ARBA" id="ARBA00022679"/>
    </source>
</evidence>
<gene>
    <name evidence="8" type="ORF">ACFFGT_10420</name>
</gene>
<dbReference type="PROSITE" id="PS00109">
    <property type="entry name" value="PROTEIN_KINASE_TYR"/>
    <property type="match status" value="1"/>
</dbReference>
<dbReference type="SMART" id="SM00220">
    <property type="entry name" value="S_TKc"/>
    <property type="match status" value="1"/>
</dbReference>
<comment type="caution">
    <text evidence="8">The sequence shown here is derived from an EMBL/GenBank/DDBJ whole genome shotgun (WGS) entry which is preliminary data.</text>
</comment>
<organism evidence="8 9">
    <name type="scientific">Mucilaginibacter angelicae</name>
    <dbReference type="NCBI Taxonomy" id="869718"/>
    <lineage>
        <taxon>Bacteria</taxon>
        <taxon>Pseudomonadati</taxon>
        <taxon>Bacteroidota</taxon>
        <taxon>Sphingobacteriia</taxon>
        <taxon>Sphingobacteriales</taxon>
        <taxon>Sphingobacteriaceae</taxon>
        <taxon>Mucilaginibacter</taxon>
    </lineage>
</organism>
<dbReference type="Pfam" id="PF05147">
    <property type="entry name" value="LANC_like"/>
    <property type="match status" value="1"/>
</dbReference>
<dbReference type="InterPro" id="IPR008266">
    <property type="entry name" value="Tyr_kinase_AS"/>
</dbReference>
<dbReference type="SMART" id="SM01260">
    <property type="entry name" value="LANC_like"/>
    <property type="match status" value="1"/>
</dbReference>
<dbReference type="InterPro" id="IPR011009">
    <property type="entry name" value="Kinase-like_dom_sf"/>
</dbReference>
<evidence type="ECO:0000256" key="3">
    <source>
        <dbReference type="ARBA" id="ARBA00022741"/>
    </source>
</evidence>
<keyword evidence="5" id="KW-0067">ATP-binding</keyword>
<keyword evidence="4" id="KW-0418">Kinase</keyword>
<dbReference type="PANTHER" id="PTHR43671:SF13">
    <property type="entry name" value="SERINE_THREONINE-PROTEIN KINASE NEK2"/>
    <property type="match status" value="1"/>
</dbReference>
<dbReference type="InterPro" id="IPR000719">
    <property type="entry name" value="Prot_kinase_dom"/>
</dbReference>
<reference evidence="8 9" key="1">
    <citation type="submission" date="2024-09" db="EMBL/GenBank/DDBJ databases">
        <authorList>
            <person name="Sun Q."/>
            <person name="Mori K."/>
        </authorList>
    </citation>
    <scope>NUCLEOTIDE SEQUENCE [LARGE SCALE GENOMIC DNA]</scope>
    <source>
        <strain evidence="8 9">NCAIM B.02415</strain>
    </source>
</reference>
<dbReference type="InterPro" id="IPR007822">
    <property type="entry name" value="LANC-like"/>
</dbReference>
<evidence type="ECO:0000259" key="7">
    <source>
        <dbReference type="PROSITE" id="PS50011"/>
    </source>
</evidence>
<proteinExistence type="predicted"/>
<dbReference type="EMBL" id="JBHLTS010000021">
    <property type="protein sequence ID" value="MFC0514619.1"/>
    <property type="molecule type" value="Genomic_DNA"/>
</dbReference>
<dbReference type="Proteomes" id="UP001589828">
    <property type="component" value="Unassembled WGS sequence"/>
</dbReference>
<dbReference type="PROSITE" id="PS50011">
    <property type="entry name" value="PROTEIN_KINASE_DOM"/>
    <property type="match status" value="1"/>
</dbReference>
<evidence type="ECO:0000256" key="6">
    <source>
        <dbReference type="SAM" id="MobiDB-lite"/>
    </source>
</evidence>
<dbReference type="PANTHER" id="PTHR43671">
    <property type="entry name" value="SERINE/THREONINE-PROTEIN KINASE NEK"/>
    <property type="match status" value="1"/>
</dbReference>
<keyword evidence="9" id="KW-1185">Reference proteome</keyword>
<protein>
    <recommendedName>
        <fullName evidence="1">non-specific serine/threonine protein kinase</fullName>
        <ecNumber evidence="1">2.7.11.1</ecNumber>
    </recommendedName>
</protein>
<feature type="domain" description="Protein kinase" evidence="7">
    <location>
        <begin position="216"/>
        <end position="485"/>
    </location>
</feature>
<evidence type="ECO:0000256" key="5">
    <source>
        <dbReference type="ARBA" id="ARBA00022840"/>
    </source>
</evidence>
<evidence type="ECO:0000313" key="8">
    <source>
        <dbReference type="EMBL" id="MFC0514619.1"/>
    </source>
</evidence>
<evidence type="ECO:0000256" key="4">
    <source>
        <dbReference type="ARBA" id="ARBA00022777"/>
    </source>
</evidence>
<keyword evidence="2" id="KW-0808">Transferase</keyword>
<dbReference type="Gene3D" id="1.10.510.10">
    <property type="entry name" value="Transferase(Phosphotransferase) domain 1"/>
    <property type="match status" value="1"/>
</dbReference>
<feature type="region of interest" description="Disordered" evidence="6">
    <location>
        <begin position="1"/>
        <end position="25"/>
    </location>
</feature>
<evidence type="ECO:0000256" key="1">
    <source>
        <dbReference type="ARBA" id="ARBA00012513"/>
    </source>
</evidence>
<dbReference type="InterPro" id="IPR050660">
    <property type="entry name" value="NEK_Ser/Thr_kinase"/>
</dbReference>
<dbReference type="SUPFAM" id="SSF56112">
    <property type="entry name" value="Protein kinase-like (PK-like)"/>
    <property type="match status" value="1"/>
</dbReference>
<dbReference type="Pfam" id="PF00069">
    <property type="entry name" value="Pkinase"/>
    <property type="match status" value="1"/>
</dbReference>
<dbReference type="RefSeq" id="WP_377022463.1">
    <property type="nucleotide sequence ID" value="NZ_JBHLTS010000021.1"/>
</dbReference>
<dbReference type="EC" id="2.7.11.1" evidence="1"/>
<dbReference type="Gene3D" id="1.50.10.10">
    <property type="match status" value="1"/>
</dbReference>
<feature type="compositionally biased region" description="Basic and acidic residues" evidence="6">
    <location>
        <begin position="1"/>
        <end position="10"/>
    </location>
</feature>
<dbReference type="InterPro" id="IPR012341">
    <property type="entry name" value="6hp_glycosidase-like_sf"/>
</dbReference>
<accession>A0ABV6L590</accession>
<keyword evidence="3" id="KW-0547">Nucleotide-binding</keyword>
<name>A0ABV6L590_9SPHI</name>